<dbReference type="AlphaFoldDB" id="A0A1G6T1G6"/>
<dbReference type="EMBL" id="FMZX01000005">
    <property type="protein sequence ID" value="SDD22859.1"/>
    <property type="molecule type" value="Genomic_DNA"/>
</dbReference>
<organism evidence="5 6">
    <name type="scientific">Belnapia rosea</name>
    <dbReference type="NCBI Taxonomy" id="938405"/>
    <lineage>
        <taxon>Bacteria</taxon>
        <taxon>Pseudomonadati</taxon>
        <taxon>Pseudomonadota</taxon>
        <taxon>Alphaproteobacteria</taxon>
        <taxon>Acetobacterales</taxon>
        <taxon>Roseomonadaceae</taxon>
        <taxon>Belnapia</taxon>
    </lineage>
</organism>
<dbReference type="PRINTS" id="PR00598">
    <property type="entry name" value="HTHMARR"/>
</dbReference>
<evidence type="ECO:0000256" key="2">
    <source>
        <dbReference type="ARBA" id="ARBA00023125"/>
    </source>
</evidence>
<proteinExistence type="predicted"/>
<dbReference type="InterPro" id="IPR000835">
    <property type="entry name" value="HTH_MarR-typ"/>
</dbReference>
<dbReference type="Gene3D" id="1.10.10.10">
    <property type="entry name" value="Winged helix-like DNA-binding domain superfamily/Winged helix DNA-binding domain"/>
    <property type="match status" value="1"/>
</dbReference>
<name>A0A1G6T1G6_9PROT</name>
<dbReference type="SMART" id="SM00347">
    <property type="entry name" value="HTH_MARR"/>
    <property type="match status" value="1"/>
</dbReference>
<dbReference type="PANTHER" id="PTHR42756">
    <property type="entry name" value="TRANSCRIPTIONAL REGULATOR, MARR"/>
    <property type="match status" value="1"/>
</dbReference>
<sequence length="196" mass="21834">MRTRLHAFAGEDKHAFRTRRGALMPPAAARRARGARSEFRINFLVHDVSRLRQILFDQQMRPHGVTRAQWWVLAQLSRGGDDGMTQTELARLLGLGKVATGSMLDRLEALGLVTRRDDALDRRIRRVSMTAKGQALLERMMTIGRALDAVVLAGLSAEDLATADHVLTTIKRNLRRALQEADAPPADDDPDAPLLR</sequence>
<dbReference type="Proteomes" id="UP000198925">
    <property type="component" value="Unassembled WGS sequence"/>
</dbReference>
<dbReference type="InterPro" id="IPR036390">
    <property type="entry name" value="WH_DNA-bd_sf"/>
</dbReference>
<dbReference type="PANTHER" id="PTHR42756:SF1">
    <property type="entry name" value="TRANSCRIPTIONAL REPRESSOR OF EMRAB OPERON"/>
    <property type="match status" value="1"/>
</dbReference>
<dbReference type="Pfam" id="PF12802">
    <property type="entry name" value="MarR_2"/>
    <property type="match status" value="1"/>
</dbReference>
<keyword evidence="3" id="KW-0804">Transcription</keyword>
<dbReference type="SUPFAM" id="SSF46785">
    <property type="entry name" value="Winged helix' DNA-binding domain"/>
    <property type="match status" value="1"/>
</dbReference>
<evidence type="ECO:0000256" key="1">
    <source>
        <dbReference type="ARBA" id="ARBA00023015"/>
    </source>
</evidence>
<dbReference type="PROSITE" id="PS50995">
    <property type="entry name" value="HTH_MARR_2"/>
    <property type="match status" value="1"/>
</dbReference>
<reference evidence="5 6" key="1">
    <citation type="submission" date="2016-10" db="EMBL/GenBank/DDBJ databases">
        <authorList>
            <person name="de Groot N.N."/>
        </authorList>
    </citation>
    <scope>NUCLEOTIDE SEQUENCE [LARGE SCALE GENOMIC DNA]</scope>
    <source>
        <strain evidence="5 6">CPCC 100156</strain>
    </source>
</reference>
<keyword evidence="1" id="KW-0805">Transcription regulation</keyword>
<protein>
    <submittedName>
        <fullName evidence="5">DNA-binding transcriptional regulator, MarR family</fullName>
    </submittedName>
</protein>
<keyword evidence="2 5" id="KW-0238">DNA-binding</keyword>
<evidence type="ECO:0000313" key="5">
    <source>
        <dbReference type="EMBL" id="SDD22859.1"/>
    </source>
</evidence>
<dbReference type="STRING" id="938405.SAMN02927895_02319"/>
<keyword evidence="6" id="KW-1185">Reference proteome</keyword>
<evidence type="ECO:0000259" key="4">
    <source>
        <dbReference type="PROSITE" id="PS50995"/>
    </source>
</evidence>
<dbReference type="GO" id="GO:0003700">
    <property type="term" value="F:DNA-binding transcription factor activity"/>
    <property type="evidence" value="ECO:0007669"/>
    <property type="project" value="InterPro"/>
</dbReference>
<gene>
    <name evidence="5" type="ORF">SAMN04487779_1005251</name>
</gene>
<evidence type="ECO:0000313" key="6">
    <source>
        <dbReference type="Proteomes" id="UP000198925"/>
    </source>
</evidence>
<evidence type="ECO:0000256" key="3">
    <source>
        <dbReference type="ARBA" id="ARBA00023163"/>
    </source>
</evidence>
<accession>A0A1G6T1G6</accession>
<feature type="domain" description="HTH marR-type" evidence="4">
    <location>
        <begin position="41"/>
        <end position="172"/>
    </location>
</feature>
<dbReference type="InterPro" id="IPR036388">
    <property type="entry name" value="WH-like_DNA-bd_sf"/>
</dbReference>
<dbReference type="GO" id="GO:0003677">
    <property type="term" value="F:DNA binding"/>
    <property type="evidence" value="ECO:0007669"/>
    <property type="project" value="UniProtKB-KW"/>
</dbReference>